<sequence>MYFQEMCSTSKSSARAPNSWCLRSTSPTSLPTVLSSWSYTADGTRPFATSTLLPQPTMANTIANVPKPDKGPSNKYEYFRSI</sequence>
<evidence type="ECO:0000313" key="2">
    <source>
        <dbReference type="Proteomes" id="UP001356427"/>
    </source>
</evidence>
<evidence type="ECO:0000313" key="1">
    <source>
        <dbReference type="EMBL" id="KAK6328669.1"/>
    </source>
</evidence>
<organism evidence="1 2">
    <name type="scientific">Coregonus suidteri</name>
    <dbReference type="NCBI Taxonomy" id="861788"/>
    <lineage>
        <taxon>Eukaryota</taxon>
        <taxon>Metazoa</taxon>
        <taxon>Chordata</taxon>
        <taxon>Craniata</taxon>
        <taxon>Vertebrata</taxon>
        <taxon>Euteleostomi</taxon>
        <taxon>Actinopterygii</taxon>
        <taxon>Neopterygii</taxon>
        <taxon>Teleostei</taxon>
        <taxon>Protacanthopterygii</taxon>
        <taxon>Salmoniformes</taxon>
        <taxon>Salmonidae</taxon>
        <taxon>Coregoninae</taxon>
        <taxon>Coregonus</taxon>
    </lineage>
</organism>
<proteinExistence type="predicted"/>
<protein>
    <submittedName>
        <fullName evidence="1">Uncharacterized protein</fullName>
    </submittedName>
</protein>
<name>A0AAN8RAB0_9TELE</name>
<dbReference type="Proteomes" id="UP001356427">
    <property type="component" value="Unassembled WGS sequence"/>
</dbReference>
<dbReference type="EMBL" id="JAGTTL010000001">
    <property type="protein sequence ID" value="KAK6328669.1"/>
    <property type="molecule type" value="Genomic_DNA"/>
</dbReference>
<dbReference type="AlphaFoldDB" id="A0AAN8RAB0"/>
<comment type="caution">
    <text evidence="1">The sequence shown here is derived from an EMBL/GenBank/DDBJ whole genome shotgun (WGS) entry which is preliminary data.</text>
</comment>
<feature type="non-terminal residue" evidence="1">
    <location>
        <position position="82"/>
    </location>
</feature>
<accession>A0AAN8RAB0</accession>
<gene>
    <name evidence="1" type="ORF">J4Q44_G00006470</name>
</gene>
<keyword evidence="2" id="KW-1185">Reference proteome</keyword>
<reference evidence="1 2" key="1">
    <citation type="submission" date="2021-04" db="EMBL/GenBank/DDBJ databases">
        <authorList>
            <person name="De Guttry C."/>
            <person name="Zahm M."/>
            <person name="Klopp C."/>
            <person name="Cabau C."/>
            <person name="Louis A."/>
            <person name="Berthelot C."/>
            <person name="Parey E."/>
            <person name="Roest Crollius H."/>
            <person name="Montfort J."/>
            <person name="Robinson-Rechavi M."/>
            <person name="Bucao C."/>
            <person name="Bouchez O."/>
            <person name="Gislard M."/>
            <person name="Lluch J."/>
            <person name="Milhes M."/>
            <person name="Lampietro C."/>
            <person name="Lopez Roques C."/>
            <person name="Donnadieu C."/>
            <person name="Braasch I."/>
            <person name="Desvignes T."/>
            <person name="Postlethwait J."/>
            <person name="Bobe J."/>
            <person name="Wedekind C."/>
            <person name="Guiguen Y."/>
        </authorList>
    </citation>
    <scope>NUCLEOTIDE SEQUENCE [LARGE SCALE GENOMIC DNA]</scope>
    <source>
        <strain evidence="1">Cs_M1</strain>
        <tissue evidence="1">Blood</tissue>
    </source>
</reference>